<reference evidence="2 3" key="1">
    <citation type="journal article" date="2024" name="BMC Genomics">
        <title>De novo assembly and annotation of Popillia japonica's genome with initial clues to its potential as an invasive pest.</title>
        <authorList>
            <person name="Cucini C."/>
            <person name="Boschi S."/>
            <person name="Funari R."/>
            <person name="Cardaioli E."/>
            <person name="Iannotti N."/>
            <person name="Marturano G."/>
            <person name="Paoli F."/>
            <person name="Bruttini M."/>
            <person name="Carapelli A."/>
            <person name="Frati F."/>
            <person name="Nardi F."/>
        </authorList>
    </citation>
    <scope>NUCLEOTIDE SEQUENCE [LARGE SCALE GENOMIC DNA]</scope>
    <source>
        <strain evidence="2">DMR45628</strain>
    </source>
</reference>
<feature type="compositionally biased region" description="Acidic residues" evidence="1">
    <location>
        <begin position="55"/>
        <end position="67"/>
    </location>
</feature>
<accession>A0AAW1LXM3</accession>
<evidence type="ECO:0000313" key="2">
    <source>
        <dbReference type="EMBL" id="KAK9738531.1"/>
    </source>
</evidence>
<gene>
    <name evidence="2" type="ORF">QE152_g9753</name>
</gene>
<keyword evidence="3" id="KW-1185">Reference proteome</keyword>
<evidence type="ECO:0000256" key="1">
    <source>
        <dbReference type="SAM" id="MobiDB-lite"/>
    </source>
</evidence>
<feature type="compositionally biased region" description="Acidic residues" evidence="1">
    <location>
        <begin position="26"/>
        <end position="44"/>
    </location>
</feature>
<proteinExistence type="predicted"/>
<feature type="region of interest" description="Disordered" evidence="1">
    <location>
        <begin position="26"/>
        <end position="68"/>
    </location>
</feature>
<protein>
    <submittedName>
        <fullName evidence="2">Uncharacterized protein</fullName>
    </submittedName>
</protein>
<sequence>MLEDRMYNLNNPSDIDLIERFLCDEDDPTQTEDFLDEPDTDSEEGLEKERLGNSESEEMGTDEEPDLGDNLFYLRKDKFTKWMKYTRPKKRSTVGYS</sequence>
<evidence type="ECO:0000313" key="3">
    <source>
        <dbReference type="Proteomes" id="UP001458880"/>
    </source>
</evidence>
<dbReference type="AlphaFoldDB" id="A0AAW1LXM3"/>
<comment type="caution">
    <text evidence="2">The sequence shown here is derived from an EMBL/GenBank/DDBJ whole genome shotgun (WGS) entry which is preliminary data.</text>
</comment>
<dbReference type="EMBL" id="JASPKY010000085">
    <property type="protein sequence ID" value="KAK9738531.1"/>
    <property type="molecule type" value="Genomic_DNA"/>
</dbReference>
<organism evidence="2 3">
    <name type="scientific">Popillia japonica</name>
    <name type="common">Japanese beetle</name>
    <dbReference type="NCBI Taxonomy" id="7064"/>
    <lineage>
        <taxon>Eukaryota</taxon>
        <taxon>Metazoa</taxon>
        <taxon>Ecdysozoa</taxon>
        <taxon>Arthropoda</taxon>
        <taxon>Hexapoda</taxon>
        <taxon>Insecta</taxon>
        <taxon>Pterygota</taxon>
        <taxon>Neoptera</taxon>
        <taxon>Endopterygota</taxon>
        <taxon>Coleoptera</taxon>
        <taxon>Polyphaga</taxon>
        <taxon>Scarabaeiformia</taxon>
        <taxon>Scarabaeidae</taxon>
        <taxon>Rutelinae</taxon>
        <taxon>Popillia</taxon>
    </lineage>
</organism>
<dbReference type="Proteomes" id="UP001458880">
    <property type="component" value="Unassembled WGS sequence"/>
</dbReference>
<name>A0AAW1LXM3_POPJA</name>